<evidence type="ECO:0008006" key="5">
    <source>
        <dbReference type="Google" id="ProtNLM"/>
    </source>
</evidence>
<dbReference type="EMBL" id="FLRA01000003">
    <property type="protein sequence ID" value="SBT16478.1"/>
    <property type="molecule type" value="Genomic_DNA"/>
</dbReference>
<evidence type="ECO:0000313" key="4">
    <source>
        <dbReference type="Proteomes" id="UP000092871"/>
    </source>
</evidence>
<dbReference type="EMBL" id="FLRB01000006">
    <property type="protein sequence ID" value="SBT20194.1"/>
    <property type="molecule type" value="Genomic_DNA"/>
</dbReference>
<reference evidence="1 4" key="1">
    <citation type="submission" date="2016-06" db="EMBL/GenBank/DDBJ databases">
        <authorList>
            <person name="Kjaerup R.B."/>
            <person name="Dalgaard T.S."/>
            <person name="Juul-Madsen H.R."/>
        </authorList>
    </citation>
    <scope>NUCLEOTIDE SEQUENCE [LARGE SCALE GENOMIC DNA]</scope>
    <source>
        <strain evidence="1 4">CECT 5115</strain>
    </source>
</reference>
<dbReference type="AlphaFoldDB" id="A0A1C3JMM6"/>
<dbReference type="RefSeq" id="WP_067031542.1">
    <property type="nucleotide sequence ID" value="NZ_FLRA01000003.1"/>
</dbReference>
<dbReference type="PROSITE" id="PS51257">
    <property type="entry name" value="PROKAR_LIPOPROTEIN"/>
    <property type="match status" value="1"/>
</dbReference>
<evidence type="ECO:0000313" key="1">
    <source>
        <dbReference type="EMBL" id="SBT16478.1"/>
    </source>
</evidence>
<dbReference type="Proteomes" id="UP000092871">
    <property type="component" value="Unassembled WGS sequence"/>
</dbReference>
<dbReference type="Proteomes" id="UP000092840">
    <property type="component" value="Unassembled WGS sequence"/>
</dbReference>
<evidence type="ECO:0000313" key="2">
    <source>
        <dbReference type="EMBL" id="SBT20194.1"/>
    </source>
</evidence>
<protein>
    <recommendedName>
        <fullName evidence="5">Lipoprotein</fullName>
    </recommendedName>
</protein>
<evidence type="ECO:0000313" key="3">
    <source>
        <dbReference type="Proteomes" id="UP000092840"/>
    </source>
</evidence>
<accession>A0A1C3JMM6</accession>
<gene>
    <name evidence="1" type="ORF">MGA5115_00559</name>
    <name evidence="2" type="ORF">MGA5116_00777</name>
</gene>
<reference evidence="2 3" key="2">
    <citation type="submission" date="2016-06" db="EMBL/GenBank/DDBJ databases">
        <authorList>
            <person name="Rodrigo-Torres L."/>
            <person name="Arahal D.R."/>
        </authorList>
    </citation>
    <scope>NUCLEOTIDE SEQUENCE [LARGE SCALE GENOMIC DNA]</scope>
    <source>
        <strain evidence="2 3">CECT 5116</strain>
    </source>
</reference>
<sequence>MKLGLLSFTALWLTGCTLIGGSNSHIQEAYYVPVITGDRPVNASPKAYPVHRSDEPSNSERAFYIPVITD</sequence>
<keyword evidence="3" id="KW-1185">Reference proteome</keyword>
<dbReference type="OrthoDB" id="6106966at2"/>
<organism evidence="1 4">
    <name type="scientific">Marinomonas gallaica</name>
    <dbReference type="NCBI Taxonomy" id="1806667"/>
    <lineage>
        <taxon>Bacteria</taxon>
        <taxon>Pseudomonadati</taxon>
        <taxon>Pseudomonadota</taxon>
        <taxon>Gammaproteobacteria</taxon>
        <taxon>Oceanospirillales</taxon>
        <taxon>Oceanospirillaceae</taxon>
        <taxon>Marinomonas</taxon>
    </lineage>
</organism>
<name>A0A1C3JMM6_9GAMM</name>
<proteinExistence type="predicted"/>